<comment type="caution">
    <text evidence="1">The sequence shown here is derived from an EMBL/GenBank/DDBJ whole genome shotgun (WGS) entry which is preliminary data.</text>
</comment>
<sequence length="57" mass="6317">MEVHGCRAVEGGRKSNDRFIRISPLARHREIIDFASCEPTSMSGPSNEASPKSSEER</sequence>
<dbReference type="Proteomes" id="UP000789525">
    <property type="component" value="Unassembled WGS sequence"/>
</dbReference>
<organism evidence="1 2">
    <name type="scientific">Acaulospora colombiana</name>
    <dbReference type="NCBI Taxonomy" id="27376"/>
    <lineage>
        <taxon>Eukaryota</taxon>
        <taxon>Fungi</taxon>
        <taxon>Fungi incertae sedis</taxon>
        <taxon>Mucoromycota</taxon>
        <taxon>Glomeromycotina</taxon>
        <taxon>Glomeromycetes</taxon>
        <taxon>Diversisporales</taxon>
        <taxon>Acaulosporaceae</taxon>
        <taxon>Acaulospora</taxon>
    </lineage>
</organism>
<protein>
    <submittedName>
        <fullName evidence="1">6802_t:CDS:1</fullName>
    </submittedName>
</protein>
<reference evidence="1" key="1">
    <citation type="submission" date="2021-06" db="EMBL/GenBank/DDBJ databases">
        <authorList>
            <person name="Kallberg Y."/>
            <person name="Tangrot J."/>
            <person name="Rosling A."/>
        </authorList>
    </citation>
    <scope>NUCLEOTIDE SEQUENCE</scope>
    <source>
        <strain evidence="1">CL356</strain>
    </source>
</reference>
<evidence type="ECO:0000313" key="1">
    <source>
        <dbReference type="EMBL" id="CAG8562304.1"/>
    </source>
</evidence>
<name>A0ACA9M0A5_9GLOM</name>
<dbReference type="EMBL" id="CAJVPT010009498">
    <property type="protein sequence ID" value="CAG8562304.1"/>
    <property type="molecule type" value="Genomic_DNA"/>
</dbReference>
<accession>A0ACA9M0A5</accession>
<keyword evidence="2" id="KW-1185">Reference proteome</keyword>
<proteinExistence type="predicted"/>
<gene>
    <name evidence="1" type="ORF">ACOLOM_LOCUS5284</name>
</gene>
<evidence type="ECO:0000313" key="2">
    <source>
        <dbReference type="Proteomes" id="UP000789525"/>
    </source>
</evidence>